<dbReference type="RefSeq" id="WP_010851070.1">
    <property type="nucleotide sequence ID" value="NZ_HF570956.1"/>
</dbReference>
<dbReference type="Proteomes" id="UP000013167">
    <property type="component" value="Unassembled WGS sequence"/>
</dbReference>
<evidence type="ECO:0000259" key="1">
    <source>
        <dbReference type="Pfam" id="PF13354"/>
    </source>
</evidence>
<dbReference type="PANTHER" id="PTHR35333:SF3">
    <property type="entry name" value="BETA-LACTAMASE-TYPE TRANSPEPTIDASE FOLD CONTAINING PROTEIN"/>
    <property type="match status" value="1"/>
</dbReference>
<dbReference type="SUPFAM" id="SSF56601">
    <property type="entry name" value="beta-lactamase/transpeptidase-like"/>
    <property type="match status" value="1"/>
</dbReference>
<dbReference type="InterPro" id="IPR012338">
    <property type="entry name" value="Beta-lactam/transpept-like"/>
</dbReference>
<protein>
    <submittedName>
        <fullName evidence="2">Beta-lactamase related protein</fullName>
    </submittedName>
</protein>
<dbReference type="Pfam" id="PF13354">
    <property type="entry name" value="Beta-lactamase2"/>
    <property type="match status" value="1"/>
</dbReference>
<dbReference type="HOGENOM" id="CLU_073569_0_0_11"/>
<dbReference type="InterPro" id="IPR000871">
    <property type="entry name" value="Beta-lactam_class-A"/>
</dbReference>
<dbReference type="STRING" id="1193181.BN10_840028"/>
<dbReference type="eggNOG" id="COG2367">
    <property type="taxonomic scope" value="Bacteria"/>
</dbReference>
<dbReference type="GO" id="GO:0008800">
    <property type="term" value="F:beta-lactamase activity"/>
    <property type="evidence" value="ECO:0007669"/>
    <property type="project" value="InterPro"/>
</dbReference>
<gene>
    <name evidence="2" type="ORF">BN10_840028</name>
</gene>
<dbReference type="GO" id="GO:0046677">
    <property type="term" value="P:response to antibiotic"/>
    <property type="evidence" value="ECO:0007669"/>
    <property type="project" value="InterPro"/>
</dbReference>
<accession>N0E6B2</accession>
<dbReference type="AlphaFoldDB" id="N0E6B2"/>
<dbReference type="EMBL" id="CAIZ01000157">
    <property type="protein sequence ID" value="CCH71239.1"/>
    <property type="molecule type" value="Genomic_DNA"/>
</dbReference>
<dbReference type="PANTHER" id="PTHR35333">
    <property type="entry name" value="BETA-LACTAMASE"/>
    <property type="match status" value="1"/>
</dbReference>
<evidence type="ECO:0000313" key="2">
    <source>
        <dbReference type="EMBL" id="CCH71239.1"/>
    </source>
</evidence>
<dbReference type="GO" id="GO:0030655">
    <property type="term" value="P:beta-lactam antibiotic catabolic process"/>
    <property type="evidence" value="ECO:0007669"/>
    <property type="project" value="InterPro"/>
</dbReference>
<organism evidence="2 3">
    <name type="scientific">Phycicoccus elongatus Lp2</name>
    <dbReference type="NCBI Taxonomy" id="1193181"/>
    <lineage>
        <taxon>Bacteria</taxon>
        <taxon>Bacillati</taxon>
        <taxon>Actinomycetota</taxon>
        <taxon>Actinomycetes</taxon>
        <taxon>Micrococcales</taxon>
        <taxon>Intrasporangiaceae</taxon>
        <taxon>Phycicoccus</taxon>
    </lineage>
</organism>
<proteinExistence type="predicted"/>
<evidence type="ECO:0000313" key="3">
    <source>
        <dbReference type="Proteomes" id="UP000013167"/>
    </source>
</evidence>
<keyword evidence="3" id="KW-1185">Reference proteome</keyword>
<dbReference type="InterPro" id="IPR045155">
    <property type="entry name" value="Beta-lactam_cat"/>
</dbReference>
<feature type="domain" description="Beta-lactamase class A catalytic" evidence="1">
    <location>
        <begin position="14"/>
        <end position="233"/>
    </location>
</feature>
<name>N0E6B2_9MICO</name>
<dbReference type="OrthoDB" id="3673924at2"/>
<sequence>MPWALDLPGPAEWSVQIVDIDTGAVLAARDEESLLSSASVGKLFVLIELAHRLADDSVDGAELLDRHAVEPVADSGLWQRLCVDRLPLLDVATLVGTVSDNWATNVLIDRLGLDAIRARAQQWAPCGSDLVDIVRGLRGPDDPPHLSRCCAADLVAMLIRLRCDAQVGTRVLDWLCGGVDHSMVTSAFDQDPLAHDEDPFGPTVVNKTGTNLGVRADVGLVTANERTLAYAVIANWHEDPPGRGRAEVLSAMRALGSQVLEEIR</sequence>
<reference evidence="2 3" key="1">
    <citation type="journal article" date="2013" name="ISME J.">
        <title>A metabolic model for members of the genus Tetrasphaera involved in enhanced biological phosphorus removal.</title>
        <authorList>
            <person name="Kristiansen R."/>
            <person name="Nguyen H.T.T."/>
            <person name="Saunders A.M."/>
            <person name="Nielsen J.L."/>
            <person name="Wimmer R."/>
            <person name="Le V.Q."/>
            <person name="McIlroy S.J."/>
            <person name="Petrovski S."/>
            <person name="Seviour R.J."/>
            <person name="Calteau A."/>
            <person name="Nielsen K.L."/>
            <person name="Nielsen P.H."/>
        </authorList>
    </citation>
    <scope>NUCLEOTIDE SEQUENCE [LARGE SCALE GENOMIC DNA]</scope>
    <source>
        <strain evidence="2 3">Lp2</strain>
    </source>
</reference>
<comment type="caution">
    <text evidence="2">The sequence shown here is derived from an EMBL/GenBank/DDBJ whole genome shotgun (WGS) entry which is preliminary data.</text>
</comment>
<dbReference type="Gene3D" id="3.40.710.10">
    <property type="entry name" value="DD-peptidase/beta-lactamase superfamily"/>
    <property type="match status" value="1"/>
</dbReference>